<protein>
    <submittedName>
        <fullName evidence="1">Uncharacterized protein</fullName>
    </submittedName>
</protein>
<sequence length="384" mass="45132">MAPEIGRTLLESTIAGSRGVDVIEPEAIQIDVAISDTSISVKTKVEPTLSEVVPAPAKSVVDETDFVERPLPSFLARPLGFDQEYQDELDAADLAEAKERHFLRFMESRVWERGDHGAFKHDYDFTDPQSAPTEVKDVFKGFGLSTVYPTYNEKNPDQSMKEEDVLKWLYVKYLNDEDEMTLEEVDEMLKDGLRNYRGAMGVYRTFKMMIEPWIEEERIRICVWPLVEERLWSVEFHHWCYKTGQIDNDDLDMRLDIAKIRMAKDDYEILGRLTDEEQEVYKKVINAMTWLEGFSPRDMAEWAECDQSIPHWNRSHERFPYWLFPRRLHGSVMMNRHLWSMQDQFKAIIWDEPDVPTLREFMAAEAVEQLEFERYLDSIDNSGR</sequence>
<geneLocation type="plasmid" evidence="1">
    <name>unnamed1</name>
</geneLocation>
<gene>
    <name evidence="1" type="ORF">BB934_31070</name>
</gene>
<organism evidence="1">
    <name type="scientific">Microvirga ossetica</name>
    <dbReference type="NCBI Taxonomy" id="1882682"/>
    <lineage>
        <taxon>Bacteria</taxon>
        <taxon>Pseudomonadati</taxon>
        <taxon>Pseudomonadota</taxon>
        <taxon>Alphaproteobacteria</taxon>
        <taxon>Hyphomicrobiales</taxon>
        <taxon>Methylobacteriaceae</taxon>
        <taxon>Microvirga</taxon>
    </lineage>
</organism>
<reference evidence="1" key="1">
    <citation type="submission" date="2016-07" db="EMBL/GenBank/DDBJ databases">
        <title>Microvirga ossetica sp. nov. a new species of rhizobia isolated from root nodules of the legume species Vicia alpestris Steven originated from North Ossetia region in the Caucasus.</title>
        <authorList>
            <person name="Safronova V.I."/>
            <person name="Kuznetsova I.G."/>
            <person name="Sazanova A.L."/>
            <person name="Belimov A."/>
            <person name="Andronov E."/>
            <person name="Osledkin Y.S."/>
            <person name="Onishchuk O.P."/>
            <person name="Kurchak O.N."/>
            <person name="Shaposhnikov A.I."/>
            <person name="Willems A."/>
            <person name="Tikhonovich I.A."/>
        </authorList>
    </citation>
    <scope>NUCLEOTIDE SEQUENCE [LARGE SCALE GENOMIC DNA]</scope>
    <source>
        <strain evidence="1">V5/3M</strain>
        <plasmid evidence="1">unnamed1</plasmid>
    </source>
</reference>
<dbReference type="KEGG" id="moc:BB934_31070"/>
<keyword evidence="1" id="KW-0614">Plasmid</keyword>
<proteinExistence type="predicted"/>
<accession>A0A1B2ERV0</accession>
<name>A0A1B2ERV0_9HYPH</name>
<dbReference type="AlphaFoldDB" id="A0A1B2ERV0"/>
<evidence type="ECO:0000313" key="1">
    <source>
        <dbReference type="EMBL" id="ANY82701.1"/>
    </source>
</evidence>
<dbReference type="EMBL" id="CP016617">
    <property type="protein sequence ID" value="ANY82701.1"/>
    <property type="molecule type" value="Genomic_DNA"/>
</dbReference>